<evidence type="ECO:0000259" key="2">
    <source>
        <dbReference type="Pfam" id="PF13976"/>
    </source>
</evidence>
<dbReference type="PANTHER" id="PTHR47481">
    <property type="match status" value="1"/>
</dbReference>
<reference evidence="4" key="1">
    <citation type="submission" date="2020-04" db="EMBL/GenBank/DDBJ databases">
        <authorList>
            <person name="Alioto T."/>
            <person name="Alioto T."/>
            <person name="Gomez Garrido J."/>
        </authorList>
    </citation>
    <scope>NUCLEOTIDE SEQUENCE</scope>
    <source>
        <strain evidence="4">A484AB</strain>
    </source>
</reference>
<feature type="compositionally biased region" description="Basic and acidic residues" evidence="1">
    <location>
        <begin position="182"/>
        <end position="197"/>
    </location>
</feature>
<evidence type="ECO:0000313" key="5">
    <source>
        <dbReference type="Proteomes" id="UP001152795"/>
    </source>
</evidence>
<gene>
    <name evidence="4" type="ORF">PACLA_8A027619</name>
</gene>
<comment type="caution">
    <text evidence="4">The sequence shown here is derived from an EMBL/GenBank/DDBJ whole genome shotgun (WGS) entry which is preliminary data.</text>
</comment>
<protein>
    <recommendedName>
        <fullName evidence="6">GAG-pre-integrase domain-containing protein</fullName>
    </recommendedName>
</protein>
<dbReference type="Pfam" id="PF13976">
    <property type="entry name" value="gag_pre-integrs"/>
    <property type="match status" value="1"/>
</dbReference>
<evidence type="ECO:0000259" key="3">
    <source>
        <dbReference type="Pfam" id="PF22936"/>
    </source>
</evidence>
<proteinExistence type="predicted"/>
<dbReference type="Pfam" id="PF22936">
    <property type="entry name" value="Pol_BBD"/>
    <property type="match status" value="1"/>
</dbReference>
<evidence type="ECO:0000313" key="4">
    <source>
        <dbReference type="EMBL" id="CAB4001064.1"/>
    </source>
</evidence>
<evidence type="ECO:0000256" key="1">
    <source>
        <dbReference type="SAM" id="MobiDB-lite"/>
    </source>
</evidence>
<feature type="region of interest" description="Disordered" evidence="1">
    <location>
        <begin position="182"/>
        <end position="222"/>
    </location>
</feature>
<feature type="domain" description="GAG-pre-integrase" evidence="2">
    <location>
        <begin position="354"/>
        <end position="422"/>
    </location>
</feature>
<dbReference type="InterPro" id="IPR025724">
    <property type="entry name" value="GAG-pre-integrase_dom"/>
</dbReference>
<evidence type="ECO:0008006" key="6">
    <source>
        <dbReference type="Google" id="ProtNLM"/>
    </source>
</evidence>
<name>A0A7D9I5T4_PARCT</name>
<organism evidence="4 5">
    <name type="scientific">Paramuricea clavata</name>
    <name type="common">Red gorgonian</name>
    <name type="synonym">Violescent sea-whip</name>
    <dbReference type="NCBI Taxonomy" id="317549"/>
    <lineage>
        <taxon>Eukaryota</taxon>
        <taxon>Metazoa</taxon>
        <taxon>Cnidaria</taxon>
        <taxon>Anthozoa</taxon>
        <taxon>Octocorallia</taxon>
        <taxon>Malacalcyonacea</taxon>
        <taxon>Plexauridae</taxon>
        <taxon>Paramuricea</taxon>
    </lineage>
</organism>
<sequence length="450" mass="50046">MEEKWSIDKLDWSNWSTWKFQMKHLLLAKGLWGFVDGSEELAGSASGETAAQFRSKAQRAFSTIVLAIKSAQLYLVSSCENPKQAWDALKNHFDRDTLANKLFLKKKYFRTEMKEGTCMEKHLKHMKDIADKLAAIGAPISEEDQVVTLLGSLPRSYATLVTALEARVDDVKMDFVQQALMHEESKQGPKNESEKARYTKPVHKSRHGAKVGKTQNSDSESESGACVFTVSEGNAKFSDCHWLIDSGASSHMTKEKSVLVNYQQFGEPESVALGDGRVVQALGSGNVHMDMLFSGRKSKRGVLCNVLYVPKLTSNLFSVRAAVAKGNVVKFRGDKCWISDASGRLRGMGSLANKLYKLDCEDVSNGHATLASQESSDLWHQRLGHVHEQRLNSCIKNNIVKGICCENVDKLSFCEACLAGKMHRKPFLAREEIRSSHKLQIVHSDVCGPM</sequence>
<dbReference type="EMBL" id="CACRXK020003993">
    <property type="protein sequence ID" value="CAB4001064.1"/>
    <property type="molecule type" value="Genomic_DNA"/>
</dbReference>
<dbReference type="Pfam" id="PF14223">
    <property type="entry name" value="Retrotran_gag_2"/>
    <property type="match status" value="1"/>
</dbReference>
<dbReference type="AlphaFoldDB" id="A0A7D9I5T4"/>
<accession>A0A7D9I5T4</accession>
<feature type="domain" description="Retrovirus-related Pol polyprotein from transposon TNT 1-94-like beta-barrel" evidence="3">
    <location>
        <begin position="242"/>
        <end position="326"/>
    </location>
</feature>
<dbReference type="Proteomes" id="UP001152795">
    <property type="component" value="Unassembled WGS sequence"/>
</dbReference>
<dbReference type="OrthoDB" id="5966383at2759"/>
<dbReference type="InterPro" id="IPR054722">
    <property type="entry name" value="PolX-like_BBD"/>
</dbReference>
<feature type="compositionally biased region" description="Basic residues" evidence="1">
    <location>
        <begin position="198"/>
        <end position="210"/>
    </location>
</feature>
<keyword evidence="5" id="KW-1185">Reference proteome</keyword>
<dbReference type="PANTHER" id="PTHR47481:SF22">
    <property type="entry name" value="RETROTRANSPOSON GAG DOMAIN-CONTAINING PROTEIN"/>
    <property type="match status" value="1"/>
</dbReference>